<protein>
    <recommendedName>
        <fullName evidence="6">Large ribosomal subunit protein bL21</fullName>
    </recommendedName>
</protein>
<name>A0A831JQJ2_9GAMM</name>
<dbReference type="GO" id="GO:0019843">
    <property type="term" value="F:rRNA binding"/>
    <property type="evidence" value="ECO:0007669"/>
    <property type="project" value="UniProtKB-UniRule"/>
</dbReference>
<keyword evidence="3 6" id="KW-0694">RNA-binding</keyword>
<comment type="subunit">
    <text evidence="6">Part of the 50S ribosomal subunit. Contacts protein L20.</text>
</comment>
<dbReference type="PANTHER" id="PTHR21349">
    <property type="entry name" value="50S RIBOSOMAL PROTEIN L21"/>
    <property type="match status" value="1"/>
</dbReference>
<reference evidence="8" key="1">
    <citation type="journal article" date="2020" name="mSystems">
        <title>Genome- and Community-Level Interaction Insights into Carbon Utilization and Element Cycling Functions of Hydrothermarchaeota in Hydrothermal Sediment.</title>
        <authorList>
            <person name="Zhou Z."/>
            <person name="Liu Y."/>
            <person name="Xu W."/>
            <person name="Pan J."/>
            <person name="Luo Z.H."/>
            <person name="Li M."/>
        </authorList>
    </citation>
    <scope>NUCLEOTIDE SEQUENCE [LARGE SCALE GENOMIC DNA]</scope>
    <source>
        <strain evidence="8">HyVt-26</strain>
    </source>
</reference>
<evidence type="ECO:0000256" key="2">
    <source>
        <dbReference type="ARBA" id="ARBA00022730"/>
    </source>
</evidence>
<evidence type="ECO:0000256" key="7">
    <source>
        <dbReference type="RuleBase" id="RU000562"/>
    </source>
</evidence>
<dbReference type="Pfam" id="PF00829">
    <property type="entry name" value="Ribosomal_L21p"/>
    <property type="match status" value="1"/>
</dbReference>
<dbReference type="InterPro" id="IPR001787">
    <property type="entry name" value="Ribosomal_bL21"/>
</dbReference>
<dbReference type="AlphaFoldDB" id="A0A831JQJ2"/>
<gene>
    <name evidence="6 8" type="primary">rplU</name>
    <name evidence="8" type="ORF">ENG92_00795</name>
</gene>
<evidence type="ECO:0000256" key="5">
    <source>
        <dbReference type="ARBA" id="ARBA00023274"/>
    </source>
</evidence>
<dbReference type="HAMAP" id="MF_01363">
    <property type="entry name" value="Ribosomal_bL21"/>
    <property type="match status" value="1"/>
</dbReference>
<dbReference type="InterPro" id="IPR036164">
    <property type="entry name" value="bL21-like_sf"/>
</dbReference>
<dbReference type="GO" id="GO:0005737">
    <property type="term" value="C:cytoplasm"/>
    <property type="evidence" value="ECO:0007669"/>
    <property type="project" value="UniProtKB-ARBA"/>
</dbReference>
<dbReference type="GO" id="GO:1990904">
    <property type="term" value="C:ribonucleoprotein complex"/>
    <property type="evidence" value="ECO:0007669"/>
    <property type="project" value="UniProtKB-KW"/>
</dbReference>
<dbReference type="InterPro" id="IPR018258">
    <property type="entry name" value="Ribosomal_bL21_CS"/>
</dbReference>
<evidence type="ECO:0000313" key="8">
    <source>
        <dbReference type="EMBL" id="HDK37542.1"/>
    </source>
</evidence>
<comment type="function">
    <text evidence="6 7">This protein binds to 23S rRNA in the presence of protein L20.</text>
</comment>
<keyword evidence="4 6" id="KW-0689">Ribosomal protein</keyword>
<evidence type="ECO:0000256" key="6">
    <source>
        <dbReference type="HAMAP-Rule" id="MF_01363"/>
    </source>
</evidence>
<dbReference type="GO" id="GO:0006412">
    <property type="term" value="P:translation"/>
    <property type="evidence" value="ECO:0007669"/>
    <property type="project" value="UniProtKB-UniRule"/>
</dbReference>
<comment type="similarity">
    <text evidence="1 6 7">Belongs to the bacterial ribosomal protein bL21 family.</text>
</comment>
<dbReference type="Proteomes" id="UP000885822">
    <property type="component" value="Unassembled WGS sequence"/>
</dbReference>
<dbReference type="GO" id="GO:0005840">
    <property type="term" value="C:ribosome"/>
    <property type="evidence" value="ECO:0007669"/>
    <property type="project" value="UniProtKB-KW"/>
</dbReference>
<evidence type="ECO:0000256" key="1">
    <source>
        <dbReference type="ARBA" id="ARBA00008563"/>
    </source>
</evidence>
<comment type="caution">
    <text evidence="8">The sequence shown here is derived from an EMBL/GenBank/DDBJ whole genome shotgun (WGS) entry which is preliminary data.</text>
</comment>
<keyword evidence="2 6" id="KW-0699">rRNA-binding</keyword>
<evidence type="ECO:0000256" key="3">
    <source>
        <dbReference type="ARBA" id="ARBA00022884"/>
    </source>
</evidence>
<accession>A0A831JQJ2</accession>
<organism evidence="8">
    <name type="scientific">Thiolapillus brandeum</name>
    <dbReference type="NCBI Taxonomy" id="1076588"/>
    <lineage>
        <taxon>Bacteria</taxon>
        <taxon>Pseudomonadati</taxon>
        <taxon>Pseudomonadota</taxon>
        <taxon>Gammaproteobacteria</taxon>
        <taxon>Chromatiales</taxon>
        <taxon>Sedimenticolaceae</taxon>
        <taxon>Thiolapillus</taxon>
    </lineage>
</organism>
<keyword evidence="5 6" id="KW-0687">Ribonucleoprotein</keyword>
<dbReference type="InterPro" id="IPR028909">
    <property type="entry name" value="bL21-like"/>
</dbReference>
<dbReference type="NCBIfam" id="TIGR00061">
    <property type="entry name" value="L21"/>
    <property type="match status" value="1"/>
</dbReference>
<dbReference type="EMBL" id="DRCV01000037">
    <property type="protein sequence ID" value="HDK37542.1"/>
    <property type="molecule type" value="Genomic_DNA"/>
</dbReference>
<proteinExistence type="inferred from homology"/>
<sequence length="103" mass="11372">MYAVIQTGGKQYRVSEGMSLKVEKINAEEGSSVELDKVLMVADGDNVQVGAPYLDGKVTATVKAHGKGKKVHIVKFRRRKHHLKRQGHRQQFTELEITGISAG</sequence>
<dbReference type="PANTHER" id="PTHR21349:SF0">
    <property type="entry name" value="LARGE RIBOSOMAL SUBUNIT PROTEIN BL21M"/>
    <property type="match status" value="1"/>
</dbReference>
<dbReference type="SUPFAM" id="SSF141091">
    <property type="entry name" value="L21p-like"/>
    <property type="match status" value="1"/>
</dbReference>
<dbReference type="GO" id="GO:0003735">
    <property type="term" value="F:structural constituent of ribosome"/>
    <property type="evidence" value="ECO:0007669"/>
    <property type="project" value="InterPro"/>
</dbReference>
<evidence type="ECO:0000256" key="4">
    <source>
        <dbReference type="ARBA" id="ARBA00022980"/>
    </source>
</evidence>
<dbReference type="PROSITE" id="PS01169">
    <property type="entry name" value="RIBOSOMAL_L21"/>
    <property type="match status" value="1"/>
</dbReference>